<evidence type="ECO:0000256" key="2">
    <source>
        <dbReference type="SAM" id="SignalP"/>
    </source>
</evidence>
<evidence type="ECO:0000313" key="3">
    <source>
        <dbReference type="EMBL" id="MDH6503026.1"/>
    </source>
</evidence>
<dbReference type="EMBL" id="JARXYA010000001">
    <property type="protein sequence ID" value="MDH6503026.1"/>
    <property type="molecule type" value="Genomic_DNA"/>
</dbReference>
<keyword evidence="1" id="KW-0812">Transmembrane</keyword>
<dbReference type="RefSeq" id="WP_076023784.1">
    <property type="nucleotide sequence ID" value="NZ_JAQFIK010000003.1"/>
</dbReference>
<dbReference type="Proteomes" id="UP001161160">
    <property type="component" value="Unassembled WGS sequence"/>
</dbReference>
<organism evidence="3 4">
    <name type="scientific">Polynucleobacter sphagniphilus</name>
    <dbReference type="NCBI Taxonomy" id="1743169"/>
    <lineage>
        <taxon>Bacteria</taxon>
        <taxon>Pseudomonadati</taxon>
        <taxon>Pseudomonadota</taxon>
        <taxon>Betaproteobacteria</taxon>
        <taxon>Burkholderiales</taxon>
        <taxon>Burkholderiaceae</taxon>
        <taxon>Polynucleobacter</taxon>
    </lineage>
</organism>
<evidence type="ECO:0000313" key="4">
    <source>
        <dbReference type="Proteomes" id="UP001161160"/>
    </source>
</evidence>
<feature type="chain" id="PRO_5041452307" description="Sulfur globule protein" evidence="2">
    <location>
        <begin position="24"/>
        <end position="107"/>
    </location>
</feature>
<accession>A0AA43M6H3</accession>
<gene>
    <name evidence="3" type="ORF">M2127_000309</name>
</gene>
<evidence type="ECO:0008006" key="5">
    <source>
        <dbReference type="Google" id="ProtNLM"/>
    </source>
</evidence>
<sequence length="107" mass="11496">MKKILISVMTALALCSFVAPANAYGWHGGGWHGAWRGGGYGYGWAPFAVGAVAGAVVASTYYRPAPVYYATPYYQVAHRTAAFCPENGLYYPQTQACPSGWQQVPVQ</sequence>
<name>A0AA43M6H3_9BURK</name>
<protein>
    <recommendedName>
        <fullName evidence="5">Sulfur globule protein</fullName>
    </recommendedName>
</protein>
<evidence type="ECO:0000256" key="1">
    <source>
        <dbReference type="SAM" id="Phobius"/>
    </source>
</evidence>
<dbReference type="AlphaFoldDB" id="A0AA43M6H3"/>
<keyword evidence="2" id="KW-0732">Signal</keyword>
<proteinExistence type="predicted"/>
<feature type="transmembrane region" description="Helical" evidence="1">
    <location>
        <begin position="39"/>
        <end position="62"/>
    </location>
</feature>
<comment type="caution">
    <text evidence="3">The sequence shown here is derived from an EMBL/GenBank/DDBJ whole genome shotgun (WGS) entry which is preliminary data.</text>
</comment>
<reference evidence="3" key="1">
    <citation type="submission" date="2023-04" db="EMBL/GenBank/DDBJ databases">
        <title>Genome Encyclopedia of Bacteria and Archaea VI: Functional Genomics of Type Strains.</title>
        <authorList>
            <person name="Whitman W."/>
        </authorList>
    </citation>
    <scope>NUCLEOTIDE SEQUENCE</scope>
    <source>
        <strain evidence="3">Enz.4-51</strain>
    </source>
</reference>
<keyword evidence="4" id="KW-1185">Reference proteome</keyword>
<keyword evidence="1" id="KW-1133">Transmembrane helix</keyword>
<dbReference type="GeneID" id="83596594"/>
<feature type="signal peptide" evidence="2">
    <location>
        <begin position="1"/>
        <end position="23"/>
    </location>
</feature>
<keyword evidence="1" id="KW-0472">Membrane</keyword>